<proteinExistence type="predicted"/>
<dbReference type="GO" id="GO:0000166">
    <property type="term" value="F:nucleotide binding"/>
    <property type="evidence" value="ECO:0007669"/>
    <property type="project" value="InterPro"/>
</dbReference>
<keyword evidence="4" id="KW-0239">DNA-directed DNA polymerase</keyword>
<keyword evidence="6" id="KW-1185">Reference proteome</keyword>
<dbReference type="GO" id="GO:0042276">
    <property type="term" value="P:error-prone translesion synthesis"/>
    <property type="evidence" value="ECO:0007669"/>
    <property type="project" value="TreeGrafter"/>
</dbReference>
<dbReference type="InterPro" id="IPR023211">
    <property type="entry name" value="DNA_pol_palm_dom_sf"/>
</dbReference>
<keyword evidence="3" id="KW-0548">Nucleotidyltransferase</keyword>
<dbReference type="Gene3D" id="3.90.1600.10">
    <property type="entry name" value="Palm domain of DNA polymerase"/>
    <property type="match status" value="1"/>
</dbReference>
<dbReference type="GO" id="GO:0003887">
    <property type="term" value="F:DNA-directed DNA polymerase activity"/>
    <property type="evidence" value="ECO:0007669"/>
    <property type="project" value="UniProtKB-KW"/>
</dbReference>
<feature type="domain" description="DNA-directed DNA polymerase family B multifunctional" evidence="5">
    <location>
        <begin position="2"/>
        <end position="112"/>
    </location>
</feature>
<dbReference type="Pfam" id="PF00136">
    <property type="entry name" value="DNA_pol_B"/>
    <property type="match status" value="1"/>
</dbReference>
<evidence type="ECO:0000256" key="2">
    <source>
        <dbReference type="ARBA" id="ARBA00022679"/>
    </source>
</evidence>
<dbReference type="InterPro" id="IPR006134">
    <property type="entry name" value="DNA-dir_DNA_pol_B_multi_dom"/>
</dbReference>
<dbReference type="GO" id="GO:0003677">
    <property type="term" value="F:DNA binding"/>
    <property type="evidence" value="ECO:0007669"/>
    <property type="project" value="InterPro"/>
</dbReference>
<name>A0A183G7L2_HELPZ</name>
<dbReference type="PANTHER" id="PTHR45812:SF1">
    <property type="entry name" value="DNA POLYMERASE ZETA CATALYTIC SUBUNIT"/>
    <property type="match status" value="1"/>
</dbReference>
<evidence type="ECO:0000256" key="4">
    <source>
        <dbReference type="ARBA" id="ARBA00022932"/>
    </source>
</evidence>
<evidence type="ECO:0000259" key="5">
    <source>
        <dbReference type="Pfam" id="PF00136"/>
    </source>
</evidence>
<keyword evidence="2" id="KW-0808">Transferase</keyword>
<dbReference type="AlphaFoldDB" id="A0A183G7L2"/>
<dbReference type="GO" id="GO:0005634">
    <property type="term" value="C:nucleus"/>
    <property type="evidence" value="ECO:0007669"/>
    <property type="project" value="TreeGrafter"/>
</dbReference>
<evidence type="ECO:0000313" key="7">
    <source>
        <dbReference type="WBParaSite" id="HPBE_0001778501-mRNA-1"/>
    </source>
</evidence>
<accession>A0A183G7L2</accession>
<evidence type="ECO:0000313" key="6">
    <source>
        <dbReference type="Proteomes" id="UP000050761"/>
    </source>
</evidence>
<organism evidence="6 7">
    <name type="scientific">Heligmosomoides polygyrus</name>
    <name type="common">Parasitic roundworm</name>
    <dbReference type="NCBI Taxonomy" id="6339"/>
    <lineage>
        <taxon>Eukaryota</taxon>
        <taxon>Metazoa</taxon>
        <taxon>Ecdysozoa</taxon>
        <taxon>Nematoda</taxon>
        <taxon>Chromadorea</taxon>
        <taxon>Rhabditida</taxon>
        <taxon>Rhabditina</taxon>
        <taxon>Rhabditomorpha</taxon>
        <taxon>Strongyloidea</taxon>
        <taxon>Heligmosomidae</taxon>
        <taxon>Heligmosomoides</taxon>
    </lineage>
</organism>
<sequence length="134" mass="14504">LKRVLDARQLALKNVANVTYGYTSANFSGRMPCVEVADAILGKGRETLERAIQMVNEGNYGGARVVYGDTDSMFVLVPGATKAEAFAIGRRIVADVTNANPTPVVLKLEKVGFFVLVNTSRRERLAAAQGMRID</sequence>
<dbReference type="InterPro" id="IPR017964">
    <property type="entry name" value="DNA-dir_DNA_pol_B_CS"/>
</dbReference>
<reference evidence="7" key="1">
    <citation type="submission" date="2019-09" db="UniProtKB">
        <authorList>
            <consortium name="WormBaseParasite"/>
        </authorList>
    </citation>
    <scope>IDENTIFICATION</scope>
</reference>
<evidence type="ECO:0000256" key="3">
    <source>
        <dbReference type="ARBA" id="ARBA00022695"/>
    </source>
</evidence>
<protein>
    <recommendedName>
        <fullName evidence="1">DNA-directed DNA polymerase</fullName>
        <ecNumber evidence="1">2.7.7.7</ecNumber>
    </recommendedName>
</protein>
<dbReference type="PROSITE" id="PS00116">
    <property type="entry name" value="DNA_POLYMERASE_B"/>
    <property type="match status" value="1"/>
</dbReference>
<dbReference type="WBParaSite" id="HPBE_0001778501-mRNA-1">
    <property type="protein sequence ID" value="HPBE_0001778501-mRNA-1"/>
    <property type="gene ID" value="HPBE_0001778501"/>
</dbReference>
<dbReference type="InterPro" id="IPR043502">
    <property type="entry name" value="DNA/RNA_pol_sf"/>
</dbReference>
<dbReference type="GO" id="GO:0000724">
    <property type="term" value="P:double-strand break repair via homologous recombination"/>
    <property type="evidence" value="ECO:0007669"/>
    <property type="project" value="TreeGrafter"/>
</dbReference>
<dbReference type="PANTHER" id="PTHR45812">
    <property type="entry name" value="DNA POLYMERASE ZETA CATALYTIC SUBUNIT"/>
    <property type="match status" value="1"/>
</dbReference>
<dbReference type="EC" id="2.7.7.7" evidence="1"/>
<dbReference type="GO" id="GO:0016035">
    <property type="term" value="C:zeta DNA polymerase complex"/>
    <property type="evidence" value="ECO:0007669"/>
    <property type="project" value="InterPro"/>
</dbReference>
<dbReference type="Proteomes" id="UP000050761">
    <property type="component" value="Unassembled WGS sequence"/>
</dbReference>
<evidence type="ECO:0000256" key="1">
    <source>
        <dbReference type="ARBA" id="ARBA00012417"/>
    </source>
</evidence>
<dbReference type="InterPro" id="IPR030559">
    <property type="entry name" value="PolZ_Rev3"/>
</dbReference>
<dbReference type="SUPFAM" id="SSF56672">
    <property type="entry name" value="DNA/RNA polymerases"/>
    <property type="match status" value="1"/>
</dbReference>